<evidence type="ECO:0000256" key="4">
    <source>
        <dbReference type="ARBA" id="ARBA00023040"/>
    </source>
</evidence>
<evidence type="ECO:0000256" key="3">
    <source>
        <dbReference type="ARBA" id="ARBA00022989"/>
    </source>
</evidence>
<dbReference type="PANTHER" id="PTHR24240">
    <property type="entry name" value="OPSIN"/>
    <property type="match status" value="1"/>
</dbReference>
<gene>
    <name evidence="11" type="primary">RvY_04534-1</name>
    <name evidence="11" type="synonym">RvY_04534.1</name>
    <name evidence="11" type="ORF">RvY_04534</name>
</gene>
<keyword evidence="12" id="KW-1185">Reference proteome</keyword>
<name>A0A1D1URX5_RAMVA</name>
<keyword evidence="3 9" id="KW-1133">Transmembrane helix</keyword>
<evidence type="ECO:0000256" key="8">
    <source>
        <dbReference type="ARBA" id="ARBA00023305"/>
    </source>
</evidence>
<keyword evidence="6" id="KW-0675">Receptor</keyword>
<dbReference type="InterPro" id="IPR000276">
    <property type="entry name" value="GPCR_Rhodpsn"/>
</dbReference>
<dbReference type="OrthoDB" id="10044919at2759"/>
<dbReference type="PRINTS" id="PR00237">
    <property type="entry name" value="GPCRRHODOPSN"/>
</dbReference>
<dbReference type="Proteomes" id="UP000186922">
    <property type="component" value="Unassembled WGS sequence"/>
</dbReference>
<feature type="transmembrane region" description="Helical" evidence="9">
    <location>
        <begin position="85"/>
        <end position="108"/>
    </location>
</feature>
<comment type="subcellular location">
    <subcellularLocation>
        <location evidence="1">Membrane</location>
        <topology evidence="1">Multi-pass membrane protein</topology>
    </subcellularLocation>
</comment>
<reference evidence="11 12" key="1">
    <citation type="journal article" date="2016" name="Nat. Commun.">
        <title>Extremotolerant tardigrade genome and improved radiotolerance of human cultured cells by tardigrade-unique protein.</title>
        <authorList>
            <person name="Hashimoto T."/>
            <person name="Horikawa D.D."/>
            <person name="Saito Y."/>
            <person name="Kuwahara H."/>
            <person name="Kozuka-Hata H."/>
            <person name="Shin-I T."/>
            <person name="Minakuchi Y."/>
            <person name="Ohishi K."/>
            <person name="Motoyama A."/>
            <person name="Aizu T."/>
            <person name="Enomoto A."/>
            <person name="Kondo K."/>
            <person name="Tanaka S."/>
            <person name="Hara Y."/>
            <person name="Koshikawa S."/>
            <person name="Sagara H."/>
            <person name="Miura T."/>
            <person name="Yokobori S."/>
            <person name="Miyagawa K."/>
            <person name="Suzuki Y."/>
            <person name="Kubo T."/>
            <person name="Oyama M."/>
            <person name="Kohara Y."/>
            <person name="Fujiyama A."/>
            <person name="Arakawa K."/>
            <person name="Katayama T."/>
            <person name="Toyoda A."/>
            <person name="Kunieda T."/>
        </authorList>
    </citation>
    <scope>NUCLEOTIDE SEQUENCE [LARGE SCALE GENOMIC DNA]</scope>
    <source>
        <strain evidence="11 12">YOKOZUNA-1</strain>
    </source>
</reference>
<dbReference type="Gene3D" id="1.20.1070.10">
    <property type="entry name" value="Rhodopsin 7-helix transmembrane proteins"/>
    <property type="match status" value="1"/>
</dbReference>
<keyword evidence="4" id="KW-0297">G-protein coupled receptor</keyword>
<keyword evidence="8" id="KW-0844">Vision</keyword>
<sequence>MDQMSERNTQMEQNPSIIVVSDANFESEPARTCVLRQSRRRSRTFQQELTLVRTLFRSFAVFLVAWLPLAILLMLAPVIDVVLPSWVYLLTVFLAHGSTATNSVLYYSTNRLFRKSFRAMTEKYLSGCFQRAG</sequence>
<feature type="domain" description="G-protein coupled receptors family 1 profile" evidence="10">
    <location>
        <begin position="1"/>
        <end position="106"/>
    </location>
</feature>
<dbReference type="AlphaFoldDB" id="A0A1D1URX5"/>
<dbReference type="GO" id="GO:0016020">
    <property type="term" value="C:membrane"/>
    <property type="evidence" value="ECO:0007669"/>
    <property type="project" value="UniProtKB-SubCell"/>
</dbReference>
<dbReference type="SUPFAM" id="SSF81321">
    <property type="entry name" value="Family A G protein-coupled receptor-like"/>
    <property type="match status" value="1"/>
</dbReference>
<dbReference type="EMBL" id="BDGG01000002">
    <property type="protein sequence ID" value="GAU92456.1"/>
    <property type="molecule type" value="Genomic_DNA"/>
</dbReference>
<protein>
    <recommendedName>
        <fullName evidence="10">G-protein coupled receptors family 1 profile domain-containing protein</fullName>
    </recommendedName>
</protein>
<keyword evidence="7" id="KW-0807">Transducer</keyword>
<evidence type="ECO:0000256" key="1">
    <source>
        <dbReference type="ARBA" id="ARBA00004141"/>
    </source>
</evidence>
<dbReference type="GO" id="GO:0007601">
    <property type="term" value="P:visual perception"/>
    <property type="evidence" value="ECO:0007669"/>
    <property type="project" value="UniProtKB-KW"/>
</dbReference>
<dbReference type="InterPro" id="IPR050125">
    <property type="entry name" value="GPCR_opsins"/>
</dbReference>
<dbReference type="CDD" id="cd00637">
    <property type="entry name" value="7tm_classA_rhodopsin-like"/>
    <property type="match status" value="1"/>
</dbReference>
<evidence type="ECO:0000313" key="12">
    <source>
        <dbReference type="Proteomes" id="UP000186922"/>
    </source>
</evidence>
<keyword evidence="5 9" id="KW-0472">Membrane</keyword>
<evidence type="ECO:0000256" key="9">
    <source>
        <dbReference type="SAM" id="Phobius"/>
    </source>
</evidence>
<evidence type="ECO:0000259" key="10">
    <source>
        <dbReference type="PROSITE" id="PS50262"/>
    </source>
</evidence>
<dbReference type="InterPro" id="IPR017452">
    <property type="entry name" value="GPCR_Rhodpsn_7TM"/>
</dbReference>
<comment type="caution">
    <text evidence="11">The sequence shown here is derived from an EMBL/GenBank/DDBJ whole genome shotgun (WGS) entry which is preliminary data.</text>
</comment>
<accession>A0A1D1URX5</accession>
<feature type="transmembrane region" description="Helical" evidence="9">
    <location>
        <begin position="59"/>
        <end position="79"/>
    </location>
</feature>
<proteinExistence type="predicted"/>
<organism evidence="11 12">
    <name type="scientific">Ramazzottius varieornatus</name>
    <name type="common">Water bear</name>
    <name type="synonym">Tardigrade</name>
    <dbReference type="NCBI Taxonomy" id="947166"/>
    <lineage>
        <taxon>Eukaryota</taxon>
        <taxon>Metazoa</taxon>
        <taxon>Ecdysozoa</taxon>
        <taxon>Tardigrada</taxon>
        <taxon>Eutardigrada</taxon>
        <taxon>Parachela</taxon>
        <taxon>Hypsibioidea</taxon>
        <taxon>Ramazzottiidae</taxon>
        <taxon>Ramazzottius</taxon>
    </lineage>
</organism>
<keyword evidence="2 9" id="KW-0812">Transmembrane</keyword>
<evidence type="ECO:0000256" key="2">
    <source>
        <dbReference type="ARBA" id="ARBA00022692"/>
    </source>
</evidence>
<dbReference type="PROSITE" id="PS50262">
    <property type="entry name" value="G_PROTEIN_RECEP_F1_2"/>
    <property type="match status" value="1"/>
</dbReference>
<evidence type="ECO:0000256" key="6">
    <source>
        <dbReference type="ARBA" id="ARBA00023170"/>
    </source>
</evidence>
<dbReference type="GO" id="GO:0004930">
    <property type="term" value="F:G protein-coupled receptor activity"/>
    <property type="evidence" value="ECO:0007669"/>
    <property type="project" value="UniProtKB-KW"/>
</dbReference>
<evidence type="ECO:0000256" key="7">
    <source>
        <dbReference type="ARBA" id="ARBA00023224"/>
    </source>
</evidence>
<evidence type="ECO:0000256" key="5">
    <source>
        <dbReference type="ARBA" id="ARBA00023136"/>
    </source>
</evidence>
<evidence type="ECO:0000313" key="11">
    <source>
        <dbReference type="EMBL" id="GAU92456.1"/>
    </source>
</evidence>
<keyword evidence="8" id="KW-0716">Sensory transduction</keyword>